<dbReference type="InterPro" id="IPR030846">
    <property type="entry name" value="DnaG_bac"/>
</dbReference>
<dbReference type="PaxDb" id="1123384-AJ81_03405"/>
<keyword evidence="10 12" id="KW-0238">DNA-binding</keyword>
<dbReference type="SMART" id="SM00400">
    <property type="entry name" value="ZnF_CHCC"/>
    <property type="match status" value="1"/>
</dbReference>
<dbReference type="GO" id="GO:0000428">
    <property type="term" value="C:DNA-directed RNA polymerase complex"/>
    <property type="evidence" value="ECO:0007669"/>
    <property type="project" value="UniProtKB-KW"/>
</dbReference>
<organism evidence="14 15">
    <name type="scientific">Pseudothermotoga hypogea DSM 11164 = NBRC 106472</name>
    <dbReference type="NCBI Taxonomy" id="1123384"/>
    <lineage>
        <taxon>Bacteria</taxon>
        <taxon>Thermotogati</taxon>
        <taxon>Thermotogota</taxon>
        <taxon>Thermotogae</taxon>
        <taxon>Thermotogales</taxon>
        <taxon>Thermotogaceae</taxon>
        <taxon>Pseudothermotoga</taxon>
    </lineage>
</organism>
<keyword evidence="11 12" id="KW-0804">Transcription</keyword>
<evidence type="ECO:0000256" key="3">
    <source>
        <dbReference type="ARBA" id="ARBA00022679"/>
    </source>
</evidence>
<proteinExistence type="inferred from homology"/>
<comment type="subunit">
    <text evidence="12">Monomer. Interacts with DnaB.</text>
</comment>
<dbReference type="InterPro" id="IPR050219">
    <property type="entry name" value="DnaG_primase"/>
</dbReference>
<dbReference type="PANTHER" id="PTHR30313:SF2">
    <property type="entry name" value="DNA PRIMASE"/>
    <property type="match status" value="1"/>
</dbReference>
<keyword evidence="2 12" id="KW-0639">Primosome</keyword>
<protein>
    <recommendedName>
        <fullName evidence="12">DNA primase</fullName>
        <ecNumber evidence="12">2.7.7.101</ecNumber>
    </recommendedName>
</protein>
<dbReference type="GO" id="GO:0006269">
    <property type="term" value="P:DNA replication, synthesis of primer"/>
    <property type="evidence" value="ECO:0007669"/>
    <property type="project" value="UniProtKB-UniRule"/>
</dbReference>
<dbReference type="SUPFAM" id="SSF57783">
    <property type="entry name" value="Zinc beta-ribbon"/>
    <property type="match status" value="1"/>
</dbReference>
<evidence type="ECO:0000256" key="12">
    <source>
        <dbReference type="HAMAP-Rule" id="MF_00974"/>
    </source>
</evidence>
<keyword evidence="9" id="KW-0460">Magnesium</keyword>
<dbReference type="Pfam" id="PF13155">
    <property type="entry name" value="Toprim_2"/>
    <property type="match status" value="1"/>
</dbReference>
<comment type="domain">
    <text evidence="12">Contains an N-terminal zinc-binding domain, a central core domain that contains the primase activity, and a C-terminal DnaB-binding domain.</text>
</comment>
<dbReference type="PANTHER" id="PTHR30313">
    <property type="entry name" value="DNA PRIMASE"/>
    <property type="match status" value="1"/>
</dbReference>
<evidence type="ECO:0000256" key="8">
    <source>
        <dbReference type="ARBA" id="ARBA00022833"/>
    </source>
</evidence>
<evidence type="ECO:0000256" key="5">
    <source>
        <dbReference type="ARBA" id="ARBA00022705"/>
    </source>
</evidence>
<dbReference type="NCBIfam" id="TIGR01391">
    <property type="entry name" value="dnaG"/>
    <property type="match status" value="1"/>
</dbReference>
<dbReference type="GO" id="GO:1990077">
    <property type="term" value="C:primosome complex"/>
    <property type="evidence" value="ECO:0007669"/>
    <property type="project" value="UniProtKB-KW"/>
</dbReference>
<comment type="catalytic activity">
    <reaction evidence="12">
        <text>ssDNA + n NTP = ssDNA/pppN(pN)n-1 hybrid + (n-1) diphosphate.</text>
        <dbReference type="EC" id="2.7.7.101"/>
    </reaction>
</comment>
<dbReference type="InterPro" id="IPR013264">
    <property type="entry name" value="DNAG_N"/>
</dbReference>
<name>A0A0X1KQ28_9THEM</name>
<keyword evidence="7 12" id="KW-0863">Zinc-finger</keyword>
<evidence type="ECO:0000256" key="2">
    <source>
        <dbReference type="ARBA" id="ARBA00022515"/>
    </source>
</evidence>
<dbReference type="GO" id="GO:0003899">
    <property type="term" value="F:DNA-directed RNA polymerase activity"/>
    <property type="evidence" value="ECO:0007669"/>
    <property type="project" value="UniProtKB-UniRule"/>
</dbReference>
<comment type="function">
    <text evidence="12">RNA polymerase that catalyzes the synthesis of short RNA molecules used as primers for DNA polymerase during DNA replication.</text>
</comment>
<dbReference type="SUPFAM" id="SSF56731">
    <property type="entry name" value="DNA primase core"/>
    <property type="match status" value="1"/>
</dbReference>
<comment type="cofactor">
    <cofactor evidence="12">
        <name>Zn(2+)</name>
        <dbReference type="ChEBI" id="CHEBI:29105"/>
    </cofactor>
    <text evidence="12">Binds 1 zinc ion per monomer.</text>
</comment>
<accession>A0A0X1KQ28</accession>
<dbReference type="InterPro" id="IPR036977">
    <property type="entry name" value="DNA_primase_Znf_CHC2"/>
</dbReference>
<dbReference type="OrthoDB" id="9803773at2"/>
<dbReference type="InterPro" id="IPR006171">
    <property type="entry name" value="TOPRIM_dom"/>
</dbReference>
<dbReference type="RefSeq" id="WP_031502269.1">
    <property type="nucleotide sequence ID" value="NC_022795.1"/>
</dbReference>
<evidence type="ECO:0000256" key="9">
    <source>
        <dbReference type="ARBA" id="ARBA00022842"/>
    </source>
</evidence>
<keyword evidence="8 12" id="KW-0862">Zinc</keyword>
<dbReference type="InterPro" id="IPR002694">
    <property type="entry name" value="Znf_CHC2"/>
</dbReference>
<comment type="similarity">
    <text evidence="12">Belongs to the DnaG primase family.</text>
</comment>
<reference evidence="14 15" key="1">
    <citation type="submission" date="2014-01" db="EMBL/GenBank/DDBJ databases">
        <title>Genome sequencing of Thermotog hypogea.</title>
        <authorList>
            <person name="Zhang X."/>
            <person name="Alvare G."/>
            <person name="Fristensky B."/>
            <person name="Chen L."/>
            <person name="Suen T."/>
            <person name="Chen Q."/>
            <person name="Ma K."/>
        </authorList>
    </citation>
    <scope>NUCLEOTIDE SEQUENCE [LARGE SCALE GENOMIC DNA]</scope>
    <source>
        <strain evidence="14 15">DSM 11164</strain>
    </source>
</reference>
<keyword evidence="4 12" id="KW-0548">Nucleotidyltransferase</keyword>
<dbReference type="AlphaFoldDB" id="A0A0X1KQ28"/>
<dbReference type="FunFam" id="3.90.580.10:FF:000001">
    <property type="entry name" value="DNA primase"/>
    <property type="match status" value="1"/>
</dbReference>
<dbReference type="Gene3D" id="3.40.1360.10">
    <property type="match status" value="1"/>
</dbReference>
<evidence type="ECO:0000256" key="7">
    <source>
        <dbReference type="ARBA" id="ARBA00022771"/>
    </source>
</evidence>
<evidence type="ECO:0000256" key="1">
    <source>
        <dbReference type="ARBA" id="ARBA00022478"/>
    </source>
</evidence>
<dbReference type="Pfam" id="PF01807">
    <property type="entry name" value="Zn_ribbon_DnaG"/>
    <property type="match status" value="1"/>
</dbReference>
<dbReference type="InterPro" id="IPR034151">
    <property type="entry name" value="TOPRIM_DnaG_bac"/>
</dbReference>
<feature type="domain" description="Toprim" evidence="13">
    <location>
        <begin position="244"/>
        <end position="327"/>
    </location>
</feature>
<keyword evidence="6 12" id="KW-0479">Metal-binding</keyword>
<dbReference type="EMBL" id="CP007141">
    <property type="protein sequence ID" value="AJC73415.1"/>
    <property type="molecule type" value="Genomic_DNA"/>
</dbReference>
<keyword evidence="5 12" id="KW-0235">DNA replication</keyword>
<dbReference type="Gene3D" id="3.90.980.10">
    <property type="entry name" value="DNA primase, catalytic core, N-terminal domain"/>
    <property type="match status" value="1"/>
</dbReference>
<evidence type="ECO:0000313" key="14">
    <source>
        <dbReference type="EMBL" id="AJC73415.1"/>
    </source>
</evidence>
<dbReference type="InterPro" id="IPR037068">
    <property type="entry name" value="DNA_primase_core_N_sf"/>
</dbReference>
<dbReference type="HAMAP" id="MF_00974">
    <property type="entry name" value="DNA_primase_DnaG"/>
    <property type="match status" value="1"/>
</dbReference>
<dbReference type="Pfam" id="PF08275">
    <property type="entry name" value="DNAG_N"/>
    <property type="match status" value="1"/>
</dbReference>
<dbReference type="GO" id="GO:0008270">
    <property type="term" value="F:zinc ion binding"/>
    <property type="evidence" value="ECO:0007669"/>
    <property type="project" value="UniProtKB-UniRule"/>
</dbReference>
<dbReference type="GO" id="GO:0003677">
    <property type="term" value="F:DNA binding"/>
    <property type="evidence" value="ECO:0007669"/>
    <property type="project" value="UniProtKB-KW"/>
</dbReference>
<evidence type="ECO:0000259" key="13">
    <source>
        <dbReference type="PROSITE" id="PS50880"/>
    </source>
</evidence>
<dbReference type="CDD" id="cd03364">
    <property type="entry name" value="TOPRIM_DnaG_primases"/>
    <property type="match status" value="1"/>
</dbReference>
<evidence type="ECO:0000313" key="15">
    <source>
        <dbReference type="Proteomes" id="UP000077469"/>
    </source>
</evidence>
<sequence length="558" mass="63744">MVSKDLIEKIKQSVDIVELVSQYVSLQKVGSSYRGLCPFHVEKTPSFFVNPVLKLYHCFGCGASGDAIKFLQEIEHISFQEALERLAKMAGVELKISTGRSEKDLYVEYLTRVFAEYRKQFKQSAAAVEYITRRGFSESESNLYEFGFSPENSRIAQRVARSMSLPDEKASQYGLYKPSNGIDLFEGRLIMPIKDENGKIIAFAGRSLDDREPKYLNSPETKFFSKRSVLFMLDRAKKAIKSLDFAVICEGYFDAIALHRAGVTNAVAVLGTSLTREHVSKLMPLSRNVILAFDNDEAGIRATLRSLKVLVEASFDVAVVKLPEKDPDETYRKRGADYLKKLLSEALPFENYLIEVYERYFDVTTSAGLEKYIGALRGWAEILLRNKRIDRYERLVEAVSQKTRLSTSQVNEMFRLQVTPTTMVSKSTLPTEDDYIVYLYITCEELRDRIDEIDPELFADRTRKLISFLREKKDLSELSPELKQYAFAVLAKIPEGDPWKVFSDLKKRFARKAVERELSQIDSKLAFCRDDEERGLLLKRRLELVSQLRSLGGDQSGT</sequence>
<evidence type="ECO:0000256" key="6">
    <source>
        <dbReference type="ARBA" id="ARBA00022723"/>
    </source>
</evidence>
<dbReference type="KEGG" id="phy:AJ81_03405"/>
<dbReference type="PATRIC" id="fig|1123384.7.peg.664"/>
<keyword evidence="15" id="KW-1185">Reference proteome</keyword>
<evidence type="ECO:0000256" key="10">
    <source>
        <dbReference type="ARBA" id="ARBA00023125"/>
    </source>
</evidence>
<dbReference type="SMART" id="SM00493">
    <property type="entry name" value="TOPRIM"/>
    <property type="match status" value="1"/>
</dbReference>
<dbReference type="Gene3D" id="3.90.580.10">
    <property type="entry name" value="Zinc finger, CHC2-type domain"/>
    <property type="match status" value="1"/>
</dbReference>
<feature type="zinc finger region" description="CHC2-type" evidence="12">
    <location>
        <begin position="37"/>
        <end position="61"/>
    </location>
</feature>
<dbReference type="EC" id="2.7.7.101" evidence="12"/>
<dbReference type="STRING" id="1123384.AJ81_03405"/>
<dbReference type="InterPro" id="IPR006295">
    <property type="entry name" value="DNA_primase_DnaG"/>
</dbReference>
<evidence type="ECO:0000256" key="11">
    <source>
        <dbReference type="ARBA" id="ARBA00023163"/>
    </source>
</evidence>
<dbReference type="GO" id="GO:0005737">
    <property type="term" value="C:cytoplasm"/>
    <property type="evidence" value="ECO:0007669"/>
    <property type="project" value="TreeGrafter"/>
</dbReference>
<dbReference type="Proteomes" id="UP000077469">
    <property type="component" value="Chromosome"/>
</dbReference>
<evidence type="ECO:0000256" key="4">
    <source>
        <dbReference type="ARBA" id="ARBA00022695"/>
    </source>
</evidence>
<keyword evidence="3 12" id="KW-0808">Transferase</keyword>
<gene>
    <name evidence="12" type="primary">dnaG</name>
    <name evidence="14" type="ORF">AJ81_03405</name>
</gene>
<keyword evidence="1 12" id="KW-0240">DNA-directed RNA polymerase</keyword>
<dbReference type="PROSITE" id="PS50880">
    <property type="entry name" value="TOPRIM"/>
    <property type="match status" value="1"/>
</dbReference>